<evidence type="ECO:0000259" key="2">
    <source>
        <dbReference type="PROSITE" id="PS50405"/>
    </source>
</evidence>
<protein>
    <recommendedName>
        <fullName evidence="5">Glutathione S-transferase</fullName>
    </recommendedName>
</protein>
<proteinExistence type="predicted"/>
<dbReference type="AlphaFoldDB" id="H3GNU7"/>
<evidence type="ECO:0000313" key="4">
    <source>
        <dbReference type="Proteomes" id="UP000005238"/>
    </source>
</evidence>
<dbReference type="InParanoid" id="H3GNU7"/>
<dbReference type="HOGENOM" id="CLU_039475_8_0_1"/>
<name>H3GNU7_PHYRM</name>
<dbReference type="InterPro" id="IPR036282">
    <property type="entry name" value="Glutathione-S-Trfase_C_sf"/>
</dbReference>
<dbReference type="PANTHER" id="PTHR11571:SF252">
    <property type="entry name" value="GLUTATHIONE S-TRANSFERASE"/>
    <property type="match status" value="1"/>
</dbReference>
<organism evidence="3 4">
    <name type="scientific">Phytophthora ramorum</name>
    <name type="common">Sudden oak death agent</name>
    <dbReference type="NCBI Taxonomy" id="164328"/>
    <lineage>
        <taxon>Eukaryota</taxon>
        <taxon>Sar</taxon>
        <taxon>Stramenopiles</taxon>
        <taxon>Oomycota</taxon>
        <taxon>Peronosporomycetes</taxon>
        <taxon>Peronosporales</taxon>
        <taxon>Peronosporaceae</taxon>
        <taxon>Phytophthora</taxon>
    </lineage>
</organism>
<dbReference type="GO" id="GO:0004364">
    <property type="term" value="F:glutathione transferase activity"/>
    <property type="evidence" value="ECO:0000318"/>
    <property type="project" value="GO_Central"/>
</dbReference>
<feature type="domain" description="GST N-terminal" evidence="1">
    <location>
        <begin position="212"/>
        <end position="289"/>
    </location>
</feature>
<dbReference type="OrthoDB" id="420389at2759"/>
<dbReference type="Proteomes" id="UP000005238">
    <property type="component" value="Unassembled WGS sequence"/>
</dbReference>
<dbReference type="InterPro" id="IPR040079">
    <property type="entry name" value="Glutathione_S-Trfase"/>
</dbReference>
<evidence type="ECO:0000259" key="1">
    <source>
        <dbReference type="PROSITE" id="PS50404"/>
    </source>
</evidence>
<evidence type="ECO:0008006" key="5">
    <source>
        <dbReference type="Google" id="ProtNLM"/>
    </source>
</evidence>
<dbReference type="Pfam" id="PF02798">
    <property type="entry name" value="GST_N"/>
    <property type="match status" value="2"/>
</dbReference>
<dbReference type="OMA" id="KEWYSLP"/>
<dbReference type="PROSITE" id="PS50405">
    <property type="entry name" value="GST_CTER"/>
    <property type="match status" value="2"/>
</dbReference>
<dbReference type="Gene3D" id="3.40.30.10">
    <property type="entry name" value="Glutaredoxin"/>
    <property type="match status" value="2"/>
</dbReference>
<dbReference type="InterPro" id="IPR036249">
    <property type="entry name" value="Thioredoxin-like_sf"/>
</dbReference>
<dbReference type="FunFam" id="1.20.1050.10:FF:000030">
    <property type="entry name" value="Glutathione S-transferase S1"/>
    <property type="match status" value="2"/>
</dbReference>
<dbReference type="SUPFAM" id="SSF52833">
    <property type="entry name" value="Thioredoxin-like"/>
    <property type="match status" value="2"/>
</dbReference>
<dbReference type="PROSITE" id="PS50404">
    <property type="entry name" value="GST_NTER"/>
    <property type="match status" value="2"/>
</dbReference>
<reference evidence="3" key="2">
    <citation type="submission" date="2015-06" db="UniProtKB">
        <authorList>
            <consortium name="EnsemblProtists"/>
        </authorList>
    </citation>
    <scope>IDENTIFICATION</scope>
    <source>
        <strain evidence="3">Pr102</strain>
    </source>
</reference>
<dbReference type="InterPro" id="IPR004045">
    <property type="entry name" value="Glutathione_S-Trfase_N"/>
</dbReference>
<accession>H3GNU7</accession>
<dbReference type="VEuPathDB" id="FungiDB:KRP23_5775"/>
<dbReference type="STRING" id="164328.H3GNU7"/>
<dbReference type="Gene3D" id="1.20.1050.10">
    <property type="match status" value="2"/>
</dbReference>
<reference evidence="4" key="1">
    <citation type="journal article" date="2006" name="Science">
        <title>Phytophthora genome sequences uncover evolutionary origins and mechanisms of pathogenesis.</title>
        <authorList>
            <person name="Tyler B.M."/>
            <person name="Tripathy S."/>
            <person name="Zhang X."/>
            <person name="Dehal P."/>
            <person name="Jiang R.H."/>
            <person name="Aerts A."/>
            <person name="Arredondo F.D."/>
            <person name="Baxter L."/>
            <person name="Bensasson D."/>
            <person name="Beynon J.L."/>
            <person name="Chapman J."/>
            <person name="Damasceno C.M."/>
            <person name="Dorrance A.E."/>
            <person name="Dou D."/>
            <person name="Dickerman A.W."/>
            <person name="Dubchak I.L."/>
            <person name="Garbelotto M."/>
            <person name="Gijzen M."/>
            <person name="Gordon S.G."/>
            <person name="Govers F."/>
            <person name="Grunwald N.J."/>
            <person name="Huang W."/>
            <person name="Ivors K.L."/>
            <person name="Jones R.W."/>
            <person name="Kamoun S."/>
            <person name="Krampis K."/>
            <person name="Lamour K.H."/>
            <person name="Lee M.K."/>
            <person name="McDonald W.H."/>
            <person name="Medina M."/>
            <person name="Meijer H.J."/>
            <person name="Nordberg E.K."/>
            <person name="Maclean D.J."/>
            <person name="Ospina-Giraldo M.D."/>
            <person name="Morris P.F."/>
            <person name="Phuntumart V."/>
            <person name="Putnam N.H."/>
            <person name="Rash S."/>
            <person name="Rose J.K."/>
            <person name="Sakihama Y."/>
            <person name="Salamov A.A."/>
            <person name="Savidor A."/>
            <person name="Scheuring C.F."/>
            <person name="Smith B.M."/>
            <person name="Sobral B.W."/>
            <person name="Terry A."/>
            <person name="Torto-Alalibo T.A."/>
            <person name="Win J."/>
            <person name="Xu Z."/>
            <person name="Zhang H."/>
            <person name="Grigoriev I.V."/>
            <person name="Rokhsar D.S."/>
            <person name="Boore J.L."/>
        </authorList>
    </citation>
    <scope>NUCLEOTIDE SEQUENCE [LARGE SCALE GENOMIC DNA]</scope>
    <source>
        <strain evidence="4">Pr102</strain>
    </source>
</reference>
<feature type="domain" description="GST N-terminal" evidence="1">
    <location>
        <begin position="5"/>
        <end position="82"/>
    </location>
</feature>
<feature type="domain" description="GST C-terminal" evidence="2">
    <location>
        <begin position="292"/>
        <end position="416"/>
    </location>
</feature>
<dbReference type="SFLD" id="SFLDG01205">
    <property type="entry name" value="AMPS.1"/>
    <property type="match status" value="2"/>
</dbReference>
<dbReference type="Pfam" id="PF14497">
    <property type="entry name" value="GST_C_3"/>
    <property type="match status" value="2"/>
</dbReference>
<dbReference type="SFLD" id="SFLDG00363">
    <property type="entry name" value="AMPS_(cytGST):_Alpha-__Mu-__Pi"/>
    <property type="match status" value="2"/>
</dbReference>
<dbReference type="FunFam" id="3.40.30.10:FF:000608">
    <property type="entry name" value="Glutathione S-Transferase"/>
    <property type="match status" value="1"/>
</dbReference>
<evidence type="ECO:0000313" key="3">
    <source>
        <dbReference type="EnsemblProtists" id="Phyra78310"/>
    </source>
</evidence>
<dbReference type="RefSeq" id="XP_067745292.1">
    <property type="nucleotide sequence ID" value="XM_067890882.1"/>
</dbReference>
<dbReference type="SFLD" id="SFLDS00019">
    <property type="entry name" value="Glutathione_Transferase_(cytos"/>
    <property type="match status" value="2"/>
</dbReference>
<dbReference type="VEuPathDB" id="FungiDB:KRP22_5155"/>
<dbReference type="EnsemblProtists" id="Phyra78310">
    <property type="protein sequence ID" value="Phyra78310"/>
    <property type="gene ID" value="Phyra78310"/>
</dbReference>
<dbReference type="GeneID" id="94226698"/>
<sequence>MPAFPTIKLTYFNFTGRAEAARLAFYLGGVPFEDNRMSRDQFSALKTSLPLGQLPVLEVDGEVFTQSSAILRYAGRLGGLYPTSAPFAAAKVDEMLHALAEMGEQMMPSFSEKDEDKKKAMREELATVTLPRYAAQLDARLEKMRLMPVFQSEKVFVHELTIYQWMKSFRSGMIDYISPTVLDGYELLNATFDKVAKHPKVVEWNSLPHDTPKLKLKYFPVPGRAEPIRLTFFIGGIAFEDERLSFDEFAKIKASLPFNQMPVLDVDGEVISQSVAILRYAGTLAGLYPSLDTLAAYRVDEILALIDEMFSNPAWRETVSESDPDKLQKMREGLSAGLIPKTLNFLEKRVAQFDASYATCEHLTVADLAIYAVLLILKGGRPGIPASITDPFQNLQRVFEVVKAHPKVVEWNAAHA</sequence>
<dbReference type="InterPro" id="IPR004046">
    <property type="entry name" value="GST_C"/>
</dbReference>
<dbReference type="SUPFAM" id="SSF47616">
    <property type="entry name" value="GST C-terminal domain-like"/>
    <property type="match status" value="2"/>
</dbReference>
<dbReference type="eggNOG" id="KOG1695">
    <property type="taxonomic scope" value="Eukaryota"/>
</dbReference>
<dbReference type="PANTHER" id="PTHR11571">
    <property type="entry name" value="GLUTATHIONE S-TRANSFERASE"/>
    <property type="match status" value="1"/>
</dbReference>
<dbReference type="CDD" id="cd03039">
    <property type="entry name" value="GST_N_Sigma_like"/>
    <property type="match status" value="2"/>
</dbReference>
<feature type="domain" description="GST C-terminal" evidence="2">
    <location>
        <begin position="85"/>
        <end position="219"/>
    </location>
</feature>
<dbReference type="InterPro" id="IPR010987">
    <property type="entry name" value="Glutathione-S-Trfase_C-like"/>
</dbReference>
<dbReference type="GO" id="GO:0006749">
    <property type="term" value="P:glutathione metabolic process"/>
    <property type="evidence" value="ECO:0000318"/>
    <property type="project" value="GO_Central"/>
</dbReference>
<dbReference type="EMBL" id="DS566027">
    <property type="status" value="NOT_ANNOTATED_CDS"/>
    <property type="molecule type" value="Genomic_DNA"/>
</dbReference>
<keyword evidence="4" id="KW-1185">Reference proteome</keyword>
<dbReference type="InterPro" id="IPR050213">
    <property type="entry name" value="GST_superfamily"/>
</dbReference>